<keyword evidence="3" id="KW-1185">Reference proteome</keyword>
<accession>A0A0C2YU61</accession>
<evidence type="ECO:0000256" key="1">
    <source>
        <dbReference type="SAM" id="MobiDB-lite"/>
    </source>
</evidence>
<feature type="region of interest" description="Disordered" evidence="1">
    <location>
        <begin position="284"/>
        <end position="321"/>
    </location>
</feature>
<dbReference type="InParanoid" id="A0A0C2YU61"/>
<dbReference type="AlphaFoldDB" id="A0A0C2YU61"/>
<dbReference type="EMBL" id="KN822187">
    <property type="protein sequence ID" value="KIM53198.1"/>
    <property type="molecule type" value="Genomic_DNA"/>
</dbReference>
<organism evidence="2 3">
    <name type="scientific">Scleroderma citrinum Foug A</name>
    <dbReference type="NCBI Taxonomy" id="1036808"/>
    <lineage>
        <taxon>Eukaryota</taxon>
        <taxon>Fungi</taxon>
        <taxon>Dikarya</taxon>
        <taxon>Basidiomycota</taxon>
        <taxon>Agaricomycotina</taxon>
        <taxon>Agaricomycetes</taxon>
        <taxon>Agaricomycetidae</taxon>
        <taxon>Boletales</taxon>
        <taxon>Sclerodermatineae</taxon>
        <taxon>Sclerodermataceae</taxon>
        <taxon>Scleroderma</taxon>
    </lineage>
</organism>
<dbReference type="Proteomes" id="UP000053989">
    <property type="component" value="Unassembled WGS sequence"/>
</dbReference>
<proteinExistence type="predicted"/>
<dbReference type="OrthoDB" id="3253416at2759"/>
<dbReference type="HOGENOM" id="CLU_035160_3_0_1"/>
<evidence type="ECO:0000313" key="3">
    <source>
        <dbReference type="Proteomes" id="UP000053989"/>
    </source>
</evidence>
<name>A0A0C2YU61_9AGAM</name>
<sequence length="321" mass="36076">MDDINNACAAYMREVLAISKKHGHNVSKKSRRPNTWNVFVHQRLNDINENLAKGERWKLTEFVEAHKGTLLSHYSVLTPAQKMQYKDEVTQLHVKKQQTARDNPRGVRRNMEASFDAMDKEWIALSYHLGIKGFFIAVRGGVDDLSGPRLFFTNKAEKFACAVLDLEPRHLALKLEAFVITGLVNQLVSKCCSIIQEGLAIIIKEKYQNDIGWPDNLLPVRNPSSVGSREVLQPLLDALVTQTFYWIRLTDDQLVKHIDDNGMHQAKGEAVYKPRKKHKVAAIKSTIQENNGVDGTDGMENRDEADSGGNGDNGDNGEIDA</sequence>
<protein>
    <submittedName>
        <fullName evidence="2">Uncharacterized protein</fullName>
    </submittedName>
</protein>
<evidence type="ECO:0000313" key="2">
    <source>
        <dbReference type="EMBL" id="KIM53198.1"/>
    </source>
</evidence>
<reference evidence="2 3" key="1">
    <citation type="submission" date="2014-04" db="EMBL/GenBank/DDBJ databases">
        <authorList>
            <consortium name="DOE Joint Genome Institute"/>
            <person name="Kuo A."/>
            <person name="Kohler A."/>
            <person name="Nagy L.G."/>
            <person name="Floudas D."/>
            <person name="Copeland A."/>
            <person name="Barry K.W."/>
            <person name="Cichocki N."/>
            <person name="Veneault-Fourrey C."/>
            <person name="LaButti K."/>
            <person name="Lindquist E.A."/>
            <person name="Lipzen A."/>
            <person name="Lundell T."/>
            <person name="Morin E."/>
            <person name="Murat C."/>
            <person name="Sun H."/>
            <person name="Tunlid A."/>
            <person name="Henrissat B."/>
            <person name="Grigoriev I.V."/>
            <person name="Hibbett D.S."/>
            <person name="Martin F."/>
            <person name="Nordberg H.P."/>
            <person name="Cantor M.N."/>
            <person name="Hua S.X."/>
        </authorList>
    </citation>
    <scope>NUCLEOTIDE SEQUENCE [LARGE SCALE GENOMIC DNA]</scope>
    <source>
        <strain evidence="2 3">Foug A</strain>
    </source>
</reference>
<reference evidence="3" key="2">
    <citation type="submission" date="2015-01" db="EMBL/GenBank/DDBJ databases">
        <title>Evolutionary Origins and Diversification of the Mycorrhizal Mutualists.</title>
        <authorList>
            <consortium name="DOE Joint Genome Institute"/>
            <consortium name="Mycorrhizal Genomics Consortium"/>
            <person name="Kohler A."/>
            <person name="Kuo A."/>
            <person name="Nagy L.G."/>
            <person name="Floudas D."/>
            <person name="Copeland A."/>
            <person name="Barry K.W."/>
            <person name="Cichocki N."/>
            <person name="Veneault-Fourrey C."/>
            <person name="LaButti K."/>
            <person name="Lindquist E.A."/>
            <person name="Lipzen A."/>
            <person name="Lundell T."/>
            <person name="Morin E."/>
            <person name="Murat C."/>
            <person name="Riley R."/>
            <person name="Ohm R."/>
            <person name="Sun H."/>
            <person name="Tunlid A."/>
            <person name="Henrissat B."/>
            <person name="Grigoriev I.V."/>
            <person name="Hibbett D.S."/>
            <person name="Martin F."/>
        </authorList>
    </citation>
    <scope>NUCLEOTIDE SEQUENCE [LARGE SCALE GENOMIC DNA]</scope>
    <source>
        <strain evidence="3">Foug A</strain>
    </source>
</reference>
<gene>
    <name evidence="2" type="ORF">SCLCIDRAFT_32064</name>
</gene>